<dbReference type="Proteomes" id="UP001605036">
    <property type="component" value="Unassembled WGS sequence"/>
</dbReference>
<protein>
    <recommendedName>
        <fullName evidence="12">NADH dehydrogenase subunit 6</fullName>
    </recommendedName>
</protein>
<keyword evidence="7" id="KW-0496">Mitochondrion</keyword>
<keyword evidence="5" id="KW-0999">Mitochondrion inner membrane</keyword>
<gene>
    <name evidence="10" type="ORF">R1flu_011606</name>
</gene>
<keyword evidence="6" id="KW-0249">Electron transport</keyword>
<dbReference type="CDD" id="cd20266">
    <property type="entry name" value="Complex1_LYR_NDUFA6_LYRM6"/>
    <property type="match status" value="1"/>
</dbReference>
<evidence type="ECO:0000256" key="9">
    <source>
        <dbReference type="SAM" id="MobiDB-lite"/>
    </source>
</evidence>
<evidence type="ECO:0000256" key="3">
    <source>
        <dbReference type="ARBA" id="ARBA00022448"/>
    </source>
</evidence>
<dbReference type="PANTHER" id="PTHR12964">
    <property type="entry name" value="NADH-UBIQUINONE OXIDOREDUCTASE B14 SUBUNIT"/>
    <property type="match status" value="1"/>
</dbReference>
<proteinExistence type="inferred from homology"/>
<comment type="caution">
    <text evidence="10">The sequence shown here is derived from an EMBL/GenBank/DDBJ whole genome shotgun (WGS) entry which is preliminary data.</text>
</comment>
<evidence type="ECO:0000256" key="6">
    <source>
        <dbReference type="ARBA" id="ARBA00022982"/>
    </source>
</evidence>
<feature type="region of interest" description="Disordered" evidence="9">
    <location>
        <begin position="1"/>
        <end position="20"/>
    </location>
</feature>
<evidence type="ECO:0000256" key="5">
    <source>
        <dbReference type="ARBA" id="ARBA00022792"/>
    </source>
</evidence>
<organism evidence="10 11">
    <name type="scientific">Riccia fluitans</name>
    <dbReference type="NCBI Taxonomy" id="41844"/>
    <lineage>
        <taxon>Eukaryota</taxon>
        <taxon>Viridiplantae</taxon>
        <taxon>Streptophyta</taxon>
        <taxon>Embryophyta</taxon>
        <taxon>Marchantiophyta</taxon>
        <taxon>Marchantiopsida</taxon>
        <taxon>Marchantiidae</taxon>
        <taxon>Marchantiales</taxon>
        <taxon>Ricciaceae</taxon>
        <taxon>Riccia</taxon>
    </lineage>
</organism>
<keyword evidence="11" id="KW-1185">Reference proteome</keyword>
<keyword evidence="3" id="KW-0813">Transport</keyword>
<evidence type="ECO:0000313" key="10">
    <source>
        <dbReference type="EMBL" id="KAL2644019.1"/>
    </source>
</evidence>
<evidence type="ECO:0000256" key="4">
    <source>
        <dbReference type="ARBA" id="ARBA00022660"/>
    </source>
</evidence>
<evidence type="ECO:0000256" key="2">
    <source>
        <dbReference type="ARBA" id="ARBA00009508"/>
    </source>
</evidence>
<evidence type="ECO:0000256" key="8">
    <source>
        <dbReference type="ARBA" id="ARBA00023136"/>
    </source>
</evidence>
<accession>A0ABD1Z9F7</accession>
<evidence type="ECO:0000256" key="1">
    <source>
        <dbReference type="ARBA" id="ARBA00004443"/>
    </source>
</evidence>
<dbReference type="InterPro" id="IPR016488">
    <property type="entry name" value="NADH_Ub_cplx-1_asu_su-6"/>
</dbReference>
<feature type="compositionally biased region" description="Polar residues" evidence="9">
    <location>
        <begin position="7"/>
        <end position="19"/>
    </location>
</feature>
<dbReference type="EMBL" id="JBHFFA010000002">
    <property type="protein sequence ID" value="KAL2644019.1"/>
    <property type="molecule type" value="Genomic_DNA"/>
</dbReference>
<evidence type="ECO:0000313" key="11">
    <source>
        <dbReference type="Proteomes" id="UP001605036"/>
    </source>
</evidence>
<comment type="subcellular location">
    <subcellularLocation>
        <location evidence="1">Mitochondrion inner membrane</location>
        <topology evidence="1">Peripheral membrane protein</topology>
        <orientation evidence="1">Matrix side</orientation>
    </subcellularLocation>
</comment>
<reference evidence="10 11" key="1">
    <citation type="submission" date="2024-09" db="EMBL/GenBank/DDBJ databases">
        <title>Chromosome-scale assembly of Riccia fluitans.</title>
        <authorList>
            <person name="Paukszto L."/>
            <person name="Sawicki J."/>
            <person name="Karawczyk K."/>
            <person name="Piernik-Szablinska J."/>
            <person name="Szczecinska M."/>
            <person name="Mazdziarz M."/>
        </authorList>
    </citation>
    <scope>NUCLEOTIDE SEQUENCE [LARGE SCALE GENOMIC DNA]</scope>
    <source>
        <strain evidence="10">Rf_01</strain>
        <tissue evidence="10">Aerial parts of the thallus</tissue>
    </source>
</reference>
<evidence type="ECO:0000256" key="7">
    <source>
        <dbReference type="ARBA" id="ARBA00023128"/>
    </source>
</evidence>
<keyword evidence="8" id="KW-0472">Membrane</keyword>
<evidence type="ECO:0008006" key="12">
    <source>
        <dbReference type="Google" id="ProtNLM"/>
    </source>
</evidence>
<sequence length="158" mass="17818">MALSWQIAKSTTTRPSSASMDEAKHRALEFFREACRALPVLMDMYNLDEVITQSELRAKIAAMFRKHSAVTNPKVVDMLVFKGKEELQNCLDHSKQRHHLISTYVVGTEGQRWERSCGQPLPRSRRALEQTSGTAALIDQEFTAETLLPLVESTAQCP</sequence>
<dbReference type="AlphaFoldDB" id="A0ABD1Z9F7"/>
<name>A0ABD1Z9F7_9MARC</name>
<dbReference type="PANTHER" id="PTHR12964:SF0">
    <property type="entry name" value="NADH DEHYDROGENASE [UBIQUINONE] 1 ALPHA SUBCOMPLEX SUBUNIT 6"/>
    <property type="match status" value="1"/>
</dbReference>
<keyword evidence="4" id="KW-0679">Respiratory chain</keyword>
<comment type="similarity">
    <text evidence="2">Belongs to the complex I LYR family.</text>
</comment>
<dbReference type="GO" id="GO:0005743">
    <property type="term" value="C:mitochondrial inner membrane"/>
    <property type="evidence" value="ECO:0007669"/>
    <property type="project" value="UniProtKB-SubCell"/>
</dbReference>
<dbReference type="InterPro" id="IPR045299">
    <property type="entry name" value="Complex1_LYR_NDUFA6_LYRM6"/>
</dbReference>